<proteinExistence type="inferred from homology"/>
<dbReference type="GO" id="GO:0042274">
    <property type="term" value="P:ribosomal small subunit biogenesis"/>
    <property type="evidence" value="ECO:0007669"/>
    <property type="project" value="UniProtKB-UniRule"/>
</dbReference>
<dbReference type="InterPro" id="IPR011961">
    <property type="entry name" value="RimM"/>
</dbReference>
<protein>
    <recommendedName>
        <fullName evidence="1">Ribosome maturation factor RimM</fullName>
    </recommendedName>
</protein>
<dbReference type="Gene3D" id="2.30.30.240">
    <property type="entry name" value="PRC-barrel domain"/>
    <property type="match status" value="1"/>
</dbReference>
<dbReference type="SUPFAM" id="SSF50346">
    <property type="entry name" value="PRC-barrel domain"/>
    <property type="match status" value="1"/>
</dbReference>
<organism evidence="2 3">
    <name type="scientific">Lactobacillus acetotolerans</name>
    <dbReference type="NCBI Taxonomy" id="1600"/>
    <lineage>
        <taxon>Bacteria</taxon>
        <taxon>Bacillati</taxon>
        <taxon>Bacillota</taxon>
        <taxon>Bacilli</taxon>
        <taxon>Lactobacillales</taxon>
        <taxon>Lactobacillaceae</taxon>
        <taxon>Lactobacillus</taxon>
    </lineage>
</organism>
<keyword evidence="1" id="KW-0690">Ribosome biogenesis</keyword>
<dbReference type="OrthoDB" id="9810331at2"/>
<comment type="domain">
    <text evidence="1">The PRC barrel domain binds ribosomal protein uS19.</text>
</comment>
<keyword evidence="1" id="KW-0963">Cytoplasm</keyword>
<dbReference type="InterPro" id="IPR009000">
    <property type="entry name" value="Transl_B-barrel_sf"/>
</dbReference>
<evidence type="ECO:0000313" key="2">
    <source>
        <dbReference type="EMBL" id="BAQ57062.1"/>
    </source>
</evidence>
<dbReference type="Gene3D" id="2.40.30.60">
    <property type="entry name" value="RimM"/>
    <property type="match status" value="1"/>
</dbReference>
<dbReference type="EMBL" id="AP014808">
    <property type="protein sequence ID" value="BAQ57062.1"/>
    <property type="molecule type" value="Genomic_DNA"/>
</dbReference>
<dbReference type="RefSeq" id="WP_060459359.1">
    <property type="nucleotide sequence ID" value="NZ_AP014808.1"/>
</dbReference>
<dbReference type="InterPro" id="IPR027275">
    <property type="entry name" value="PRC-brl_dom"/>
</dbReference>
<comment type="function">
    <text evidence="1">An accessory protein needed during the final step in the assembly of 30S ribosomal subunit, possibly for assembly of the head region. Essential for efficient processing of 16S rRNA. May be needed both before and after RbfA during the maturation of 16S rRNA. It has affinity for free ribosomal 30S subunits but not for 70S ribosomes.</text>
</comment>
<comment type="similarity">
    <text evidence="1">Belongs to the RimM family.</text>
</comment>
<dbReference type="Pfam" id="PF01782">
    <property type="entry name" value="RimM"/>
    <property type="match status" value="1"/>
</dbReference>
<keyword evidence="3" id="KW-1185">Reference proteome</keyword>
<dbReference type="NCBIfam" id="TIGR02273">
    <property type="entry name" value="16S_RimM"/>
    <property type="match status" value="1"/>
</dbReference>
<dbReference type="HAMAP" id="MF_00014">
    <property type="entry name" value="Ribosome_mat_RimM"/>
    <property type="match status" value="1"/>
</dbReference>
<dbReference type="Proteomes" id="UP000035709">
    <property type="component" value="Chromosome"/>
</dbReference>
<dbReference type="GO" id="GO:0006364">
    <property type="term" value="P:rRNA processing"/>
    <property type="evidence" value="ECO:0007669"/>
    <property type="project" value="UniProtKB-UniRule"/>
</dbReference>
<name>A0A0D6A2K9_9LACO</name>
<dbReference type="PANTHER" id="PTHR33692:SF1">
    <property type="entry name" value="RIBOSOME MATURATION FACTOR RIMM"/>
    <property type="match status" value="1"/>
</dbReference>
<comment type="subcellular location">
    <subcellularLocation>
        <location evidence="1">Cytoplasm</location>
    </subcellularLocation>
</comment>
<dbReference type="Pfam" id="PF05239">
    <property type="entry name" value="PRC"/>
    <property type="match status" value="1"/>
</dbReference>
<dbReference type="PANTHER" id="PTHR33692">
    <property type="entry name" value="RIBOSOME MATURATION FACTOR RIMM"/>
    <property type="match status" value="1"/>
</dbReference>
<evidence type="ECO:0000313" key="3">
    <source>
        <dbReference type="Proteomes" id="UP000035709"/>
    </source>
</evidence>
<accession>A0A0D6A2K9</accession>
<reference evidence="2 3" key="1">
    <citation type="submission" date="2015-03" db="EMBL/GenBank/DDBJ databases">
        <title>Complete genome sequence of Lactobacillus acetotolerans NBRC 13120.</title>
        <authorList>
            <person name="Toh H."/>
            <person name="Morita H."/>
            <person name="Fujita N."/>
        </authorList>
    </citation>
    <scope>NUCLEOTIDE SEQUENCE [LARGE SCALE GENOMIC DNA]</scope>
    <source>
        <strain evidence="2 3">NBRC 13120</strain>
    </source>
</reference>
<comment type="subunit">
    <text evidence="1">Binds ribosomal protein uS19.</text>
</comment>
<evidence type="ECO:0000256" key="1">
    <source>
        <dbReference type="HAMAP-Rule" id="MF_00014"/>
    </source>
</evidence>
<keyword evidence="1" id="KW-0143">Chaperone</keyword>
<dbReference type="InterPro" id="IPR002676">
    <property type="entry name" value="RimM_N"/>
</dbReference>
<dbReference type="InterPro" id="IPR036976">
    <property type="entry name" value="RimM_N_sf"/>
</dbReference>
<sequence length="171" mass="19314">MQFYDVARILSTHGLNGEIKVALITDFPKERFAANAKLSLKDNEDKVLTVEKGRPFKQFWLVQFKEVTTVEEASELKGKTLVVSQENQQKLPAGSYYYRDILNSTVIDAESGEKIGTITDIQSPGANDVWQVTEQSGKEYLIPYIPDVVKKVDVANKKVYVKLLEGLRDED</sequence>
<dbReference type="GO" id="GO:0043022">
    <property type="term" value="F:ribosome binding"/>
    <property type="evidence" value="ECO:0007669"/>
    <property type="project" value="InterPro"/>
</dbReference>
<dbReference type="InterPro" id="IPR011033">
    <property type="entry name" value="PRC_barrel-like_sf"/>
</dbReference>
<dbReference type="KEGG" id="lae:LBAT_0673"/>
<dbReference type="AlphaFoldDB" id="A0A0D6A2K9"/>
<dbReference type="PATRIC" id="fig|1600.4.peg.688"/>
<dbReference type="STRING" id="1600.LBAT_0673"/>
<dbReference type="GO" id="GO:0005840">
    <property type="term" value="C:ribosome"/>
    <property type="evidence" value="ECO:0007669"/>
    <property type="project" value="InterPro"/>
</dbReference>
<gene>
    <name evidence="1" type="primary">rimM</name>
    <name evidence="2" type="ORF">LBAT_0673</name>
</gene>
<dbReference type="SUPFAM" id="SSF50447">
    <property type="entry name" value="Translation proteins"/>
    <property type="match status" value="1"/>
</dbReference>
<dbReference type="GO" id="GO:0005737">
    <property type="term" value="C:cytoplasm"/>
    <property type="evidence" value="ECO:0007669"/>
    <property type="project" value="UniProtKB-SubCell"/>
</dbReference>
<keyword evidence="1" id="KW-0698">rRNA processing</keyword>